<feature type="domain" description="Putative 5'-nucleotidase C-terminal" evidence="3">
    <location>
        <begin position="481"/>
        <end position="544"/>
    </location>
</feature>
<evidence type="ECO:0000313" key="5">
    <source>
        <dbReference type="Proteomes" id="UP000076154"/>
    </source>
</evidence>
<dbReference type="InterPro" id="IPR053828">
    <property type="entry name" value="Nucleosidase_C"/>
</dbReference>
<evidence type="ECO:0000259" key="3">
    <source>
        <dbReference type="Pfam" id="PF21953"/>
    </source>
</evidence>
<dbReference type="STRING" id="39966.A0A369K0N0"/>
<dbReference type="PANTHER" id="PTHR11575">
    <property type="entry name" value="5'-NUCLEOTIDASE-RELATED"/>
    <property type="match status" value="1"/>
</dbReference>
<name>A0A369K0N0_HYPMA</name>
<gene>
    <name evidence="4" type="ORF">Hypma_007351</name>
</gene>
<organism evidence="4 5">
    <name type="scientific">Hypsizygus marmoreus</name>
    <name type="common">White beech mushroom</name>
    <name type="synonym">Agaricus marmoreus</name>
    <dbReference type="NCBI Taxonomy" id="39966"/>
    <lineage>
        <taxon>Eukaryota</taxon>
        <taxon>Fungi</taxon>
        <taxon>Dikarya</taxon>
        <taxon>Basidiomycota</taxon>
        <taxon>Agaricomycotina</taxon>
        <taxon>Agaricomycetes</taxon>
        <taxon>Agaricomycetidae</taxon>
        <taxon>Agaricales</taxon>
        <taxon>Tricholomatineae</taxon>
        <taxon>Lyophyllaceae</taxon>
        <taxon>Hypsizygus</taxon>
    </lineage>
</organism>
<dbReference type="InterPro" id="IPR006179">
    <property type="entry name" value="5_nucleotidase/apyrase"/>
</dbReference>
<dbReference type="SUPFAM" id="SSF56300">
    <property type="entry name" value="Metallo-dependent phosphatases"/>
    <property type="match status" value="1"/>
</dbReference>
<comment type="caution">
    <text evidence="4">The sequence shown here is derived from an EMBL/GenBank/DDBJ whole genome shotgun (WGS) entry which is preliminary data.</text>
</comment>
<evidence type="ECO:0000256" key="1">
    <source>
        <dbReference type="SAM" id="MobiDB-lite"/>
    </source>
</evidence>
<dbReference type="InterPro" id="IPR014485">
    <property type="entry name" value="Pesterase_C1039"/>
</dbReference>
<feature type="signal peptide" evidence="2">
    <location>
        <begin position="1"/>
        <end position="19"/>
    </location>
</feature>
<feature type="region of interest" description="Disordered" evidence="1">
    <location>
        <begin position="25"/>
        <end position="50"/>
    </location>
</feature>
<dbReference type="Pfam" id="PF21953">
    <property type="entry name" value="NadN_nucleosid_C"/>
    <property type="match status" value="2"/>
</dbReference>
<dbReference type="InterPro" id="IPR029052">
    <property type="entry name" value="Metallo-depent_PP-like"/>
</dbReference>
<dbReference type="GO" id="GO:0009166">
    <property type="term" value="P:nucleotide catabolic process"/>
    <property type="evidence" value="ECO:0007669"/>
    <property type="project" value="InterPro"/>
</dbReference>
<protein>
    <submittedName>
        <fullName evidence="4">Uncharacterized protein PB2B2.06c</fullName>
    </submittedName>
</protein>
<keyword evidence="5" id="KW-1185">Reference proteome</keyword>
<evidence type="ECO:0000313" key="4">
    <source>
        <dbReference type="EMBL" id="RDB25284.1"/>
    </source>
</evidence>
<feature type="chain" id="PRO_5016950946" evidence="2">
    <location>
        <begin position="20"/>
        <end position="597"/>
    </location>
</feature>
<dbReference type="GO" id="GO:0016787">
    <property type="term" value="F:hydrolase activity"/>
    <property type="evidence" value="ECO:0007669"/>
    <property type="project" value="InterPro"/>
</dbReference>
<dbReference type="AlphaFoldDB" id="A0A369K0N0"/>
<dbReference type="InParanoid" id="A0A369K0N0"/>
<reference evidence="4" key="1">
    <citation type="submission" date="2018-04" db="EMBL/GenBank/DDBJ databases">
        <title>Whole genome sequencing of Hypsizygus marmoreus.</title>
        <authorList>
            <person name="Choi I.-G."/>
            <person name="Min B."/>
            <person name="Kim J.-G."/>
            <person name="Kim S."/>
            <person name="Oh Y.-L."/>
            <person name="Kong W.-S."/>
            <person name="Park H."/>
            <person name="Jeong J."/>
            <person name="Song E.-S."/>
        </authorList>
    </citation>
    <scope>NUCLEOTIDE SEQUENCE [LARGE SCALE GENOMIC DNA]</scope>
    <source>
        <strain evidence="4">51987-8</strain>
    </source>
</reference>
<dbReference type="PANTHER" id="PTHR11575:SF22">
    <property type="entry name" value="ADL392WP"/>
    <property type="match status" value="1"/>
</dbReference>
<dbReference type="Gene3D" id="3.90.780.10">
    <property type="entry name" value="5'-Nucleotidase, C-terminal domain"/>
    <property type="match status" value="2"/>
</dbReference>
<dbReference type="PIRSF" id="PIRSF017316">
    <property type="entry name" value="Pesterase_C1039"/>
    <property type="match status" value="1"/>
</dbReference>
<dbReference type="Gene3D" id="3.60.21.10">
    <property type="match status" value="1"/>
</dbReference>
<feature type="domain" description="Putative 5'-nucleotidase C-terminal" evidence="3">
    <location>
        <begin position="372"/>
        <end position="469"/>
    </location>
</feature>
<evidence type="ECO:0000256" key="2">
    <source>
        <dbReference type="SAM" id="SignalP"/>
    </source>
</evidence>
<dbReference type="SUPFAM" id="SSF55816">
    <property type="entry name" value="5'-nucleotidase (syn. UDP-sugar hydrolase), C-terminal domain"/>
    <property type="match status" value="1"/>
</dbReference>
<dbReference type="Proteomes" id="UP000076154">
    <property type="component" value="Unassembled WGS sequence"/>
</dbReference>
<sequence>MRLATSFINLLALLSAVSAISLNRGGGGTDRHDHTPRAAASQTITPPSSPLEWGDINIIHTTDAHGWLLGHQKAAFPEPNYSGDFGDFASFVAHMHEIAIKRDVDLLLVDSGAPGCGEDANNATRFVSQLPYDLLTIGEEELYNYANAFDVHQNVAPVFKGRYLSSNVDITIADKAGSPVSVPVGNRFAKFKTRKGRKITSLGVLHDFSGSDTNITVQNVKDMVKAPWFAEAIKEEPDVFLLAGNMPVTKDNWPVVFDAIRNVHTLTPIVILGGHAGIRDCLQLDARSMSLESGRNMETIGWLTAKLDDGKSNKNITFSRRYLDTNRVTYEYHTGLANSTFDTPKGISISSGLKDLAQKFDLSSVLGRAPNDFTINQAPYPSKTSLLTLFIEEAVPTVLATNNTRASIPHIIIANSNLLRFDIYAGPFTRNDQLAALPSPDSFVYIPNVPFGIADPVLPALNIAGMGIQGRREGTVDRVERRAPGNLTLGYVTHDLCPGVGDDTPHAPLPFYPIPDFIASSPPNVSADTLIDLVFVASIEPQVLAILNEAQKDKVYTTTDVATYSPILANQVLGIYAEAAWNGPRLAVDFCLHIACR</sequence>
<proteinExistence type="predicted"/>
<dbReference type="OrthoDB" id="7722975at2759"/>
<keyword evidence="2" id="KW-0732">Signal</keyword>
<dbReference type="EMBL" id="LUEZ02000041">
    <property type="protein sequence ID" value="RDB25284.1"/>
    <property type="molecule type" value="Genomic_DNA"/>
</dbReference>
<dbReference type="FunCoup" id="A0A369K0N0">
    <property type="interactions" value="189"/>
</dbReference>
<dbReference type="GO" id="GO:0005829">
    <property type="term" value="C:cytosol"/>
    <property type="evidence" value="ECO:0007669"/>
    <property type="project" value="TreeGrafter"/>
</dbReference>
<dbReference type="InterPro" id="IPR036907">
    <property type="entry name" value="5'-Nucleotdase_C_sf"/>
</dbReference>
<accession>A0A369K0N0</accession>